<keyword evidence="1 3" id="KW-0378">Hydrolase</keyword>
<evidence type="ECO:0000313" key="3">
    <source>
        <dbReference type="EMBL" id="CUK25564.1"/>
    </source>
</evidence>
<dbReference type="Gene3D" id="2.120.10.30">
    <property type="entry name" value="TolB, C-terminal domain"/>
    <property type="match status" value="1"/>
</dbReference>
<dbReference type="RefSeq" id="WP_058314544.1">
    <property type="nucleotide sequence ID" value="NZ_CYTO01000010.1"/>
</dbReference>
<dbReference type="InterPro" id="IPR013658">
    <property type="entry name" value="SGL"/>
</dbReference>
<gene>
    <name evidence="3" type="primary">gnl_1</name>
    <name evidence="3" type="ORF">TA5114_01365</name>
</gene>
<dbReference type="AlphaFoldDB" id="A0A0P1IPV2"/>
<dbReference type="PANTHER" id="PTHR47572:SF4">
    <property type="entry name" value="LACTONASE DRP35"/>
    <property type="match status" value="1"/>
</dbReference>
<dbReference type="GO" id="GO:0004341">
    <property type="term" value="F:gluconolactonase activity"/>
    <property type="evidence" value="ECO:0007669"/>
    <property type="project" value="UniProtKB-EC"/>
</dbReference>
<accession>A0A0P1IPV2</accession>
<dbReference type="STRING" id="1715691.TA5113_01625"/>
<dbReference type="EC" id="3.1.1.17" evidence="3"/>
<dbReference type="EMBL" id="CYUE01000013">
    <property type="protein sequence ID" value="CUK25564.1"/>
    <property type="molecule type" value="Genomic_DNA"/>
</dbReference>
<dbReference type="InterPro" id="IPR011042">
    <property type="entry name" value="6-blade_b-propeller_TolB-like"/>
</dbReference>
<dbReference type="Proteomes" id="UP000051184">
    <property type="component" value="Unassembled WGS sequence"/>
</dbReference>
<protein>
    <submittedName>
        <fullName evidence="3">Gluconolactonase</fullName>
        <ecNumber evidence="3">3.1.1.17</ecNumber>
    </submittedName>
</protein>
<feature type="domain" description="SMP-30/Gluconolactonase/LRE-like region" evidence="2">
    <location>
        <begin position="38"/>
        <end position="299"/>
    </location>
</feature>
<reference evidence="4" key="1">
    <citation type="submission" date="2015-09" db="EMBL/GenBank/DDBJ databases">
        <authorList>
            <person name="Rodrigo-Torres Lidia"/>
            <person name="Arahal R.David."/>
        </authorList>
    </citation>
    <scope>NUCLEOTIDE SEQUENCE [LARGE SCALE GENOMIC DNA]</scope>
    <source>
        <strain evidence="4">CECT 5114</strain>
    </source>
</reference>
<proteinExistence type="predicted"/>
<organism evidence="3 4">
    <name type="scientific">Cognatishimia activa</name>
    <dbReference type="NCBI Taxonomy" id="1715691"/>
    <lineage>
        <taxon>Bacteria</taxon>
        <taxon>Pseudomonadati</taxon>
        <taxon>Pseudomonadota</taxon>
        <taxon>Alphaproteobacteria</taxon>
        <taxon>Rhodobacterales</taxon>
        <taxon>Paracoccaceae</taxon>
        <taxon>Cognatishimia</taxon>
    </lineage>
</organism>
<evidence type="ECO:0000259" key="2">
    <source>
        <dbReference type="Pfam" id="PF08450"/>
    </source>
</evidence>
<dbReference type="SUPFAM" id="SSF63829">
    <property type="entry name" value="Calcium-dependent phosphotriesterase"/>
    <property type="match status" value="1"/>
</dbReference>
<name>A0A0P1IPV2_9RHOB</name>
<evidence type="ECO:0000313" key="4">
    <source>
        <dbReference type="Proteomes" id="UP000051184"/>
    </source>
</evidence>
<dbReference type="OrthoDB" id="241638at2"/>
<dbReference type="InterPro" id="IPR051262">
    <property type="entry name" value="SMP-30/CGR1_Lactonase"/>
</dbReference>
<dbReference type="Pfam" id="PF08450">
    <property type="entry name" value="SGL"/>
    <property type="match status" value="1"/>
</dbReference>
<dbReference type="PANTHER" id="PTHR47572">
    <property type="entry name" value="LIPOPROTEIN-RELATED"/>
    <property type="match status" value="1"/>
</dbReference>
<keyword evidence="4" id="KW-1185">Reference proteome</keyword>
<sequence>MTETTLPTDVGYEVYDPFFATMLDLDRPPEAIATGFIWTEGPVWLSDRLYFNDIPTKRMFRWTEQGGTEIAIADNNYANGNTLDLNGHMISCEHGGRCVLRRFDPDDPNGSEIIADTYEGGRLNSPNDVVVTSDGCIWFTDPPYGINSDIEGYLSEPEQDGCYVFRLEPNGNLTAVVTDFDKPNGLAFSPDESQIYIADSGAIRGASFEGIDYNRPHHIRVFDVKDGILSNGRTFTEIFPGVPDGFRVDHEGYIWSSALDGIHCIAQDGQLIGKILLPQQTSNLCFGGTDGTTMFITSSDKVYRVFSSRKDAAHKFLK</sequence>
<evidence type="ECO:0000256" key="1">
    <source>
        <dbReference type="ARBA" id="ARBA00022801"/>
    </source>
</evidence>